<dbReference type="GO" id="GO:0043111">
    <property type="term" value="P:replication fork arrest"/>
    <property type="evidence" value="ECO:0007669"/>
    <property type="project" value="TreeGrafter"/>
</dbReference>
<dbReference type="Pfam" id="PF07962">
    <property type="entry name" value="Swi3"/>
    <property type="match status" value="1"/>
</dbReference>
<reference evidence="13" key="1">
    <citation type="journal article" date="2017" name="Genome Biol.">
        <title>Comparative genomics reveals high biological diversity and specific adaptations in the industrially and medically important fungal genus Aspergillus.</title>
        <authorList>
            <person name="de Vries R.P."/>
            <person name="Riley R."/>
            <person name="Wiebenga A."/>
            <person name="Aguilar-Osorio G."/>
            <person name="Amillis S."/>
            <person name="Uchima C.A."/>
            <person name="Anderluh G."/>
            <person name="Asadollahi M."/>
            <person name="Askin M."/>
            <person name="Barry K."/>
            <person name="Battaglia E."/>
            <person name="Bayram O."/>
            <person name="Benocci T."/>
            <person name="Braus-Stromeyer S.A."/>
            <person name="Caldana C."/>
            <person name="Canovas D."/>
            <person name="Cerqueira G.C."/>
            <person name="Chen F."/>
            <person name="Chen W."/>
            <person name="Choi C."/>
            <person name="Clum A."/>
            <person name="Dos Santos R.A."/>
            <person name="Damasio A.R."/>
            <person name="Diallinas G."/>
            <person name="Emri T."/>
            <person name="Fekete E."/>
            <person name="Flipphi M."/>
            <person name="Freyberg S."/>
            <person name="Gallo A."/>
            <person name="Gournas C."/>
            <person name="Habgood R."/>
            <person name="Hainaut M."/>
            <person name="Harispe M.L."/>
            <person name="Henrissat B."/>
            <person name="Hilden K.S."/>
            <person name="Hope R."/>
            <person name="Hossain A."/>
            <person name="Karabika E."/>
            <person name="Karaffa L."/>
            <person name="Karanyi Z."/>
            <person name="Krasevec N."/>
            <person name="Kuo A."/>
            <person name="Kusch H."/>
            <person name="LaButti K."/>
            <person name="Lagendijk E.L."/>
            <person name="Lapidus A."/>
            <person name="Levasseur A."/>
            <person name="Lindquist E."/>
            <person name="Lipzen A."/>
            <person name="Logrieco A.F."/>
            <person name="MacCabe A."/>
            <person name="Maekelae M.R."/>
            <person name="Malavazi I."/>
            <person name="Melin P."/>
            <person name="Meyer V."/>
            <person name="Mielnichuk N."/>
            <person name="Miskei M."/>
            <person name="Molnar A.P."/>
            <person name="Mule G."/>
            <person name="Ngan C.Y."/>
            <person name="Orejas M."/>
            <person name="Orosz E."/>
            <person name="Ouedraogo J.P."/>
            <person name="Overkamp K.M."/>
            <person name="Park H.-S."/>
            <person name="Perrone G."/>
            <person name="Piumi F."/>
            <person name="Punt P.J."/>
            <person name="Ram A.F."/>
            <person name="Ramon A."/>
            <person name="Rauscher S."/>
            <person name="Record E."/>
            <person name="Riano-Pachon D.M."/>
            <person name="Robert V."/>
            <person name="Roehrig J."/>
            <person name="Ruller R."/>
            <person name="Salamov A."/>
            <person name="Salih N.S."/>
            <person name="Samson R.A."/>
            <person name="Sandor E."/>
            <person name="Sanguinetti M."/>
            <person name="Schuetze T."/>
            <person name="Sepcic K."/>
            <person name="Shelest E."/>
            <person name="Sherlock G."/>
            <person name="Sophianopoulou V."/>
            <person name="Squina F.M."/>
            <person name="Sun H."/>
            <person name="Susca A."/>
            <person name="Todd R.B."/>
            <person name="Tsang A."/>
            <person name="Unkles S.E."/>
            <person name="van de Wiele N."/>
            <person name="van Rossen-Uffink D."/>
            <person name="Oliveira J.V."/>
            <person name="Vesth T.C."/>
            <person name="Visser J."/>
            <person name="Yu J.-H."/>
            <person name="Zhou M."/>
            <person name="Andersen M.R."/>
            <person name="Archer D.B."/>
            <person name="Baker S.E."/>
            <person name="Benoit I."/>
            <person name="Brakhage A.A."/>
            <person name="Braus G.H."/>
            <person name="Fischer R."/>
            <person name="Frisvad J.C."/>
            <person name="Goldman G.H."/>
            <person name="Houbraken J."/>
            <person name="Oakley B."/>
            <person name="Pocsi I."/>
            <person name="Scazzocchio C."/>
            <person name="Seiboth B."/>
            <person name="vanKuyk P.A."/>
            <person name="Wortman J."/>
            <person name="Dyer P.S."/>
            <person name="Grigoriev I.V."/>
        </authorList>
    </citation>
    <scope>NUCLEOTIDE SEQUENCE [LARGE SCALE GENOMIC DNA]</scope>
    <source>
        <strain evidence="13">CBS 101740 / IMI 381727 / IBT 21946</strain>
    </source>
</reference>
<dbReference type="GO" id="GO:0000076">
    <property type="term" value="P:DNA replication checkpoint signaling"/>
    <property type="evidence" value="ECO:0007669"/>
    <property type="project" value="UniProtKB-UniRule"/>
</dbReference>
<evidence type="ECO:0000256" key="7">
    <source>
        <dbReference type="ARBA" id="ARBA00023306"/>
    </source>
</evidence>
<comment type="function">
    <text evidence="8">Forms a fork protection complex (FPC) with TOF1 and which is required for chromosome segregation during meiosis and DNA damage repair. FPC coordinates leading and lagging strand synthesis and moves with the replication fork. FPC stabilizes replication forks in a configuration that is recognized by replication checkpoint sensors.</text>
</comment>
<evidence type="ECO:0000256" key="9">
    <source>
        <dbReference type="RuleBase" id="RU366049"/>
    </source>
</evidence>
<evidence type="ECO:0000256" key="8">
    <source>
        <dbReference type="ARBA" id="ARBA00025496"/>
    </source>
</evidence>
<dbReference type="STRING" id="767769.A0A1L9UYX6"/>
<evidence type="ECO:0000256" key="4">
    <source>
        <dbReference type="ARBA" id="ARBA00022763"/>
    </source>
</evidence>
<dbReference type="PANTHER" id="PTHR13220:SF11">
    <property type="entry name" value="TIMELESS-INTERACTING PROTEIN"/>
    <property type="match status" value="1"/>
</dbReference>
<feature type="region of interest" description="Disordered" evidence="10">
    <location>
        <begin position="146"/>
        <end position="176"/>
    </location>
</feature>
<dbReference type="Proteomes" id="UP000184499">
    <property type="component" value="Unassembled WGS sequence"/>
</dbReference>
<accession>A0A1L9UYX6</accession>
<keyword evidence="5" id="KW-0236">DNA replication inhibitor</keyword>
<feature type="compositionally biased region" description="Basic and acidic residues" evidence="10">
    <location>
        <begin position="167"/>
        <end position="176"/>
    </location>
</feature>
<dbReference type="GeneID" id="93575887"/>
<evidence type="ECO:0000313" key="12">
    <source>
        <dbReference type="EMBL" id="OJJ76759.1"/>
    </source>
</evidence>
<evidence type="ECO:0000256" key="1">
    <source>
        <dbReference type="ARBA" id="ARBA00004123"/>
    </source>
</evidence>
<name>A0A1L9UYX6_ASPBC</name>
<sequence>MEKDVGYLNPSMDQDDALFDYDAGLESTLQDIAVDPRKDEPIAAPVLGLDEKVTVAKQRRFTVKLDEGRLLSQAGIPKLRSTAKSKLKFKGKGHEFSDAARLLNFYQLWLDDLFPRAKFADGLAMIEKLGHSKRLQTMRREWIDEEKPRLSAADSEHTGQTRTPSPDAHDDSMPIGHLDEADATLTRGDSVTQAPPTHSLGGPSSLALGGAPQQDDLFVSDDESVPTELIDERAHNNDNDNDDDDDDLEALLREHEDGIIGNNNLGGPGTRA</sequence>
<evidence type="ECO:0000313" key="13">
    <source>
        <dbReference type="Proteomes" id="UP000184499"/>
    </source>
</evidence>
<protein>
    <recommendedName>
        <fullName evidence="9">Chromosome segregation in meiosis protein</fullName>
    </recommendedName>
</protein>
<evidence type="ECO:0000256" key="3">
    <source>
        <dbReference type="ARBA" id="ARBA00011217"/>
    </source>
</evidence>
<organism evidence="12 13">
    <name type="scientific">Aspergillus brasiliensis (strain CBS 101740 / IMI 381727 / IBT 21946)</name>
    <dbReference type="NCBI Taxonomy" id="767769"/>
    <lineage>
        <taxon>Eukaryota</taxon>
        <taxon>Fungi</taxon>
        <taxon>Dikarya</taxon>
        <taxon>Ascomycota</taxon>
        <taxon>Pezizomycotina</taxon>
        <taxon>Eurotiomycetes</taxon>
        <taxon>Eurotiomycetidae</taxon>
        <taxon>Eurotiales</taxon>
        <taxon>Aspergillaceae</taxon>
        <taxon>Aspergillus</taxon>
        <taxon>Aspergillus subgen. Circumdati</taxon>
    </lineage>
</organism>
<feature type="region of interest" description="Disordered" evidence="10">
    <location>
        <begin position="188"/>
        <end position="249"/>
    </location>
</feature>
<dbReference type="GO" id="GO:0031298">
    <property type="term" value="C:replication fork protection complex"/>
    <property type="evidence" value="ECO:0007669"/>
    <property type="project" value="TreeGrafter"/>
</dbReference>
<evidence type="ECO:0000259" key="11">
    <source>
        <dbReference type="Pfam" id="PF07962"/>
    </source>
</evidence>
<evidence type="ECO:0000256" key="2">
    <source>
        <dbReference type="ARBA" id="ARBA00006075"/>
    </source>
</evidence>
<dbReference type="GO" id="GO:0003677">
    <property type="term" value="F:DNA binding"/>
    <property type="evidence" value="ECO:0007669"/>
    <property type="project" value="TreeGrafter"/>
</dbReference>
<evidence type="ECO:0000256" key="6">
    <source>
        <dbReference type="ARBA" id="ARBA00023242"/>
    </source>
</evidence>
<dbReference type="EMBL" id="KV878679">
    <property type="protein sequence ID" value="OJJ76759.1"/>
    <property type="molecule type" value="Genomic_DNA"/>
</dbReference>
<dbReference type="GO" id="GO:0006974">
    <property type="term" value="P:DNA damage response"/>
    <property type="evidence" value="ECO:0007669"/>
    <property type="project" value="UniProtKB-KW"/>
</dbReference>
<dbReference type="InterPro" id="IPR040038">
    <property type="entry name" value="TIPIN/Csm3/Swi3"/>
</dbReference>
<proteinExistence type="inferred from homology"/>
<dbReference type="GO" id="GO:0031297">
    <property type="term" value="P:replication fork processing"/>
    <property type="evidence" value="ECO:0007669"/>
    <property type="project" value="UniProtKB-UniRule"/>
</dbReference>
<gene>
    <name evidence="12" type="ORF">ASPBRDRAFT_35916</name>
</gene>
<dbReference type="OMA" id="NSMSIGH"/>
<dbReference type="PANTHER" id="PTHR13220">
    <property type="entry name" value="TIMELESS INTERACTING-RELATED"/>
    <property type="match status" value="1"/>
</dbReference>
<keyword evidence="7 9" id="KW-0131">Cell cycle</keyword>
<evidence type="ECO:0000256" key="5">
    <source>
        <dbReference type="ARBA" id="ARBA00022880"/>
    </source>
</evidence>
<dbReference type="OrthoDB" id="437078at2759"/>
<feature type="domain" description="Chromosome segregation in meiosis protein 3" evidence="11">
    <location>
        <begin position="64"/>
        <end position="147"/>
    </location>
</feature>
<keyword evidence="13" id="KW-1185">Reference proteome</keyword>
<feature type="compositionally biased region" description="Basic and acidic residues" evidence="10">
    <location>
        <begin position="146"/>
        <end position="159"/>
    </location>
</feature>
<comment type="subcellular location">
    <subcellularLocation>
        <location evidence="1 9">Nucleus</location>
    </subcellularLocation>
</comment>
<dbReference type="InterPro" id="IPR012923">
    <property type="entry name" value="Csm3"/>
</dbReference>
<comment type="function">
    <text evidence="9">Plays an important role in the control of DNA replication and the maintenance of replication fork stability.</text>
</comment>
<comment type="subunit">
    <text evidence="3">Component of the fork protection complex (FPC) consisting of TOF1 and CSM3.</text>
</comment>
<dbReference type="AlphaFoldDB" id="A0A1L9UYX6"/>
<evidence type="ECO:0000256" key="10">
    <source>
        <dbReference type="SAM" id="MobiDB-lite"/>
    </source>
</evidence>
<comment type="similarity">
    <text evidence="2 9">Belongs to the CSM3 family.</text>
</comment>
<keyword evidence="4 9" id="KW-0227">DNA damage</keyword>
<dbReference type="VEuPathDB" id="FungiDB:ASPBRDRAFT_35916"/>
<keyword evidence="6 9" id="KW-0539">Nucleus</keyword>
<dbReference type="RefSeq" id="XP_067484006.1">
    <property type="nucleotide sequence ID" value="XM_067623399.1"/>
</dbReference>
<feature type="compositionally biased region" description="Acidic residues" evidence="10">
    <location>
        <begin position="239"/>
        <end position="249"/>
    </location>
</feature>
<feature type="compositionally biased region" description="Low complexity" evidence="10">
    <location>
        <begin position="199"/>
        <end position="212"/>
    </location>
</feature>